<dbReference type="AlphaFoldDB" id="A0A2K8UH86"/>
<organism evidence="1 2">
    <name type="scientific">Candidatus Thiodictyon syntrophicum</name>
    <dbReference type="NCBI Taxonomy" id="1166950"/>
    <lineage>
        <taxon>Bacteria</taxon>
        <taxon>Pseudomonadati</taxon>
        <taxon>Pseudomonadota</taxon>
        <taxon>Gammaproteobacteria</taxon>
        <taxon>Chromatiales</taxon>
        <taxon>Chromatiaceae</taxon>
        <taxon>Thiodictyon</taxon>
    </lineage>
</organism>
<evidence type="ECO:0000313" key="2">
    <source>
        <dbReference type="Proteomes" id="UP000232638"/>
    </source>
</evidence>
<accession>A0A2K8UH86</accession>
<dbReference type="EMBL" id="CP020370">
    <property type="protein sequence ID" value="AUB84946.1"/>
    <property type="molecule type" value="Genomic_DNA"/>
</dbReference>
<protein>
    <submittedName>
        <fullName evidence="1">Uncharacterized protein</fullName>
    </submittedName>
</protein>
<dbReference type="KEGG" id="tsy:THSYN_25225"/>
<evidence type="ECO:0000313" key="1">
    <source>
        <dbReference type="EMBL" id="AUB84946.1"/>
    </source>
</evidence>
<keyword evidence="2" id="KW-1185">Reference proteome</keyword>
<name>A0A2K8UH86_9GAMM</name>
<dbReference type="OrthoDB" id="7090783at2"/>
<gene>
    <name evidence="1" type="ORF">THSYN_25225</name>
</gene>
<reference evidence="1 2" key="1">
    <citation type="submission" date="2017-03" db="EMBL/GenBank/DDBJ databases">
        <title>Complete genome sequence of Candidatus 'Thiodictyon syntrophicum' sp. nov. strain Cad16T, a photolithoautotroph purple sulfur bacterium isolated from an alpine meromictic lake.</title>
        <authorList>
            <person name="Luedin S.M."/>
            <person name="Pothier J.F."/>
            <person name="Danza F."/>
            <person name="Storelli N."/>
            <person name="Wittwer M."/>
            <person name="Tonolla M."/>
        </authorList>
    </citation>
    <scope>NUCLEOTIDE SEQUENCE [LARGE SCALE GENOMIC DNA]</scope>
    <source>
        <strain evidence="1 2">Cad16T</strain>
    </source>
</reference>
<sequence length="96" mass="11319">MAYTVEDFKREAMRDLMEDVLSDPKHLKMFLDRLVAEDRLRELAPEERLRGLAPEERLRGLAPEDRLRGLAPEERLKGLDPAIIEAWLKQHPRHDH</sequence>
<proteinExistence type="predicted"/>
<dbReference type="Proteomes" id="UP000232638">
    <property type="component" value="Chromosome"/>
</dbReference>